<keyword evidence="3" id="KW-1185">Reference proteome</keyword>
<gene>
    <name evidence="2" type="ORF">SAMN06265353_1193</name>
</gene>
<dbReference type="Proteomes" id="UP000218627">
    <property type="component" value="Unassembled WGS sequence"/>
</dbReference>
<reference evidence="3" key="1">
    <citation type="submission" date="2017-09" db="EMBL/GenBank/DDBJ databases">
        <authorList>
            <person name="Varghese N."/>
            <person name="Submissions S."/>
        </authorList>
    </citation>
    <scope>NUCLEOTIDE SEQUENCE [LARGE SCALE GENOMIC DNA]</scope>
    <source>
        <strain evidence="3">DSM 2913</strain>
    </source>
</reference>
<sequence>MKGKDFLALTAGFNILGGILAGLAVGYAFDKWLMEGVFKIKSFPLGLLFFFFVGIISGFWNTYKDLKRLS</sequence>
<evidence type="ECO:0000313" key="3">
    <source>
        <dbReference type="Proteomes" id="UP000218627"/>
    </source>
</evidence>
<evidence type="ECO:0000313" key="2">
    <source>
        <dbReference type="EMBL" id="SNZ14756.1"/>
    </source>
</evidence>
<protein>
    <submittedName>
        <fullName evidence="2">ATP synthase protein I</fullName>
    </submittedName>
</protein>
<dbReference type="AlphaFoldDB" id="A0A285P3N2"/>
<dbReference type="RefSeq" id="WP_096602373.1">
    <property type="nucleotide sequence ID" value="NZ_OBEN01000006.1"/>
</dbReference>
<keyword evidence="1" id="KW-0472">Membrane</keyword>
<feature type="transmembrane region" description="Helical" evidence="1">
    <location>
        <begin position="6"/>
        <end position="30"/>
    </location>
</feature>
<dbReference type="Pfam" id="PF09527">
    <property type="entry name" value="ATPase_gene1"/>
    <property type="match status" value="1"/>
</dbReference>
<organism evidence="2 3">
    <name type="scientific">Hydrogenobacter hydrogenophilus</name>
    <dbReference type="NCBI Taxonomy" id="35835"/>
    <lineage>
        <taxon>Bacteria</taxon>
        <taxon>Pseudomonadati</taxon>
        <taxon>Aquificota</taxon>
        <taxon>Aquificia</taxon>
        <taxon>Aquificales</taxon>
        <taxon>Aquificaceae</taxon>
        <taxon>Hydrogenobacter</taxon>
    </lineage>
</organism>
<keyword evidence="1" id="KW-1133">Transmembrane helix</keyword>
<accession>A0A285P3N2</accession>
<dbReference type="EMBL" id="OBEN01000006">
    <property type="protein sequence ID" value="SNZ14756.1"/>
    <property type="molecule type" value="Genomic_DNA"/>
</dbReference>
<name>A0A285P3N2_9AQUI</name>
<proteinExistence type="predicted"/>
<feature type="transmembrane region" description="Helical" evidence="1">
    <location>
        <begin position="42"/>
        <end position="60"/>
    </location>
</feature>
<keyword evidence="1" id="KW-0812">Transmembrane</keyword>
<dbReference type="InterPro" id="IPR032820">
    <property type="entry name" value="ATPase_put"/>
</dbReference>
<evidence type="ECO:0000256" key="1">
    <source>
        <dbReference type="SAM" id="Phobius"/>
    </source>
</evidence>